<evidence type="ECO:0000256" key="2">
    <source>
        <dbReference type="ARBA" id="ARBA00022448"/>
    </source>
</evidence>
<accession>A0A398CR54</accession>
<dbReference type="CDD" id="cd06261">
    <property type="entry name" value="TM_PBP2"/>
    <property type="match status" value="1"/>
</dbReference>
<feature type="domain" description="ABC transmembrane type-1" evidence="8">
    <location>
        <begin position="80"/>
        <end position="268"/>
    </location>
</feature>
<keyword evidence="3" id="KW-1003">Cell membrane</keyword>
<dbReference type="InterPro" id="IPR035906">
    <property type="entry name" value="MetI-like_sf"/>
</dbReference>
<evidence type="ECO:0000259" key="8">
    <source>
        <dbReference type="PROSITE" id="PS50928"/>
    </source>
</evidence>
<feature type="transmembrane region" description="Helical" evidence="7">
    <location>
        <begin position="31"/>
        <end position="52"/>
    </location>
</feature>
<dbReference type="GO" id="GO:0005886">
    <property type="term" value="C:plasma membrane"/>
    <property type="evidence" value="ECO:0007669"/>
    <property type="project" value="UniProtKB-SubCell"/>
</dbReference>
<dbReference type="Pfam" id="PF00528">
    <property type="entry name" value="BPD_transp_1"/>
    <property type="match status" value="1"/>
</dbReference>
<sequence length="284" mass="30328">MAHEAAARLDGRSESATIRKSASGSRLLRSLFPPLAAFVVFAAIWQFGLVLLGTPAYLLPKPTDIAAAAAENADNLLSSVWTTAYESLLGFLLSIVIGVAFAILLATSRLIEKSIYPYAIILQTIPIVAIAPIIVIWFGAGLNAVVIIAFLIGFFPMLSNTLIGLNSTDQNLRNLFYLYDAGKWQTMWRLRIPAALPYMVGGLKISASLSVVGSIVGEYVAGIGGGNGGLGFAITSAAIRLQTPYLFACGLSASALGIVFFLIVNQISKWLLSSWHESAMRTEN</sequence>
<keyword evidence="5 7" id="KW-1133">Transmembrane helix</keyword>
<evidence type="ECO:0000256" key="6">
    <source>
        <dbReference type="ARBA" id="ARBA00023136"/>
    </source>
</evidence>
<evidence type="ECO:0000256" key="4">
    <source>
        <dbReference type="ARBA" id="ARBA00022692"/>
    </source>
</evidence>
<evidence type="ECO:0000256" key="7">
    <source>
        <dbReference type="RuleBase" id="RU363032"/>
    </source>
</evidence>
<dbReference type="OrthoDB" id="9804353at2"/>
<protein>
    <submittedName>
        <fullName evidence="9">ABC transporter permease</fullName>
    </submittedName>
</protein>
<dbReference type="Gene3D" id="1.10.3720.10">
    <property type="entry name" value="MetI-like"/>
    <property type="match status" value="1"/>
</dbReference>
<name>A0A398CR54_9BACL</name>
<dbReference type="SUPFAM" id="SSF161098">
    <property type="entry name" value="MetI-like"/>
    <property type="match status" value="1"/>
</dbReference>
<comment type="similarity">
    <text evidence="7">Belongs to the binding-protein-dependent transport system permease family.</text>
</comment>
<evidence type="ECO:0000256" key="5">
    <source>
        <dbReference type="ARBA" id="ARBA00022989"/>
    </source>
</evidence>
<dbReference type="PROSITE" id="PS50928">
    <property type="entry name" value="ABC_TM1"/>
    <property type="match status" value="1"/>
</dbReference>
<dbReference type="GO" id="GO:0055085">
    <property type="term" value="P:transmembrane transport"/>
    <property type="evidence" value="ECO:0007669"/>
    <property type="project" value="InterPro"/>
</dbReference>
<keyword evidence="4 7" id="KW-0812">Transmembrane</keyword>
<feature type="transmembrane region" description="Helical" evidence="7">
    <location>
        <begin position="245"/>
        <end position="264"/>
    </location>
</feature>
<feature type="transmembrane region" description="Helical" evidence="7">
    <location>
        <begin position="118"/>
        <end position="138"/>
    </location>
</feature>
<gene>
    <name evidence="9" type="ORF">D3H35_02600</name>
</gene>
<reference evidence="9 10" key="1">
    <citation type="submission" date="2018-09" db="EMBL/GenBank/DDBJ databases">
        <title>Cohnella cavernae sp. nov., isolated from a karst cave.</title>
        <authorList>
            <person name="Zhu H."/>
        </authorList>
    </citation>
    <scope>NUCLEOTIDE SEQUENCE [LARGE SCALE GENOMIC DNA]</scope>
    <source>
        <strain evidence="9 10">K2E09-144</strain>
    </source>
</reference>
<dbReference type="InterPro" id="IPR000515">
    <property type="entry name" value="MetI-like"/>
</dbReference>
<keyword evidence="6 7" id="KW-0472">Membrane</keyword>
<keyword evidence="10" id="KW-1185">Reference proteome</keyword>
<dbReference type="RefSeq" id="WP_119147643.1">
    <property type="nucleotide sequence ID" value="NZ_JBHSOV010000060.1"/>
</dbReference>
<feature type="transmembrane region" description="Helical" evidence="7">
    <location>
        <begin position="144"/>
        <end position="165"/>
    </location>
</feature>
<dbReference type="PANTHER" id="PTHR30151:SF41">
    <property type="entry name" value="ABC TRANSPORTER PERMEASE PROTEIN"/>
    <property type="match status" value="1"/>
</dbReference>
<evidence type="ECO:0000313" key="9">
    <source>
        <dbReference type="EMBL" id="RIE05045.1"/>
    </source>
</evidence>
<proteinExistence type="inferred from homology"/>
<comment type="caution">
    <text evidence="9">The sequence shown here is derived from an EMBL/GenBank/DDBJ whole genome shotgun (WGS) entry which is preliminary data.</text>
</comment>
<comment type="subcellular location">
    <subcellularLocation>
        <location evidence="1 7">Cell membrane</location>
        <topology evidence="1 7">Multi-pass membrane protein</topology>
    </subcellularLocation>
</comment>
<evidence type="ECO:0000256" key="3">
    <source>
        <dbReference type="ARBA" id="ARBA00022475"/>
    </source>
</evidence>
<dbReference type="Proteomes" id="UP000266340">
    <property type="component" value="Unassembled WGS sequence"/>
</dbReference>
<keyword evidence="2 7" id="KW-0813">Transport</keyword>
<dbReference type="EMBL" id="QXJM01000016">
    <property type="protein sequence ID" value="RIE05045.1"/>
    <property type="molecule type" value="Genomic_DNA"/>
</dbReference>
<organism evidence="9 10">
    <name type="scientific">Cohnella faecalis</name>
    <dbReference type="NCBI Taxonomy" id="2315694"/>
    <lineage>
        <taxon>Bacteria</taxon>
        <taxon>Bacillati</taxon>
        <taxon>Bacillota</taxon>
        <taxon>Bacilli</taxon>
        <taxon>Bacillales</taxon>
        <taxon>Paenibacillaceae</taxon>
        <taxon>Cohnella</taxon>
    </lineage>
</organism>
<dbReference type="AlphaFoldDB" id="A0A398CR54"/>
<dbReference type="PANTHER" id="PTHR30151">
    <property type="entry name" value="ALKANE SULFONATE ABC TRANSPORTER-RELATED, MEMBRANE SUBUNIT"/>
    <property type="match status" value="1"/>
</dbReference>
<evidence type="ECO:0000256" key="1">
    <source>
        <dbReference type="ARBA" id="ARBA00004651"/>
    </source>
</evidence>
<feature type="transmembrane region" description="Helical" evidence="7">
    <location>
        <begin position="88"/>
        <end position="106"/>
    </location>
</feature>
<evidence type="ECO:0000313" key="10">
    <source>
        <dbReference type="Proteomes" id="UP000266340"/>
    </source>
</evidence>